<reference evidence="1" key="1">
    <citation type="submission" date="2022-04" db="EMBL/GenBank/DDBJ databases">
        <title>Genome of the entomopathogenic fungus Entomophthora muscae.</title>
        <authorList>
            <person name="Elya C."/>
            <person name="Lovett B.R."/>
            <person name="Lee E."/>
            <person name="Macias A.M."/>
            <person name="Hajek A.E."/>
            <person name="De Bivort B.L."/>
            <person name="Kasson M.T."/>
            <person name="De Fine Licht H.H."/>
            <person name="Stajich J.E."/>
        </authorList>
    </citation>
    <scope>NUCLEOTIDE SEQUENCE</scope>
    <source>
        <strain evidence="1">Berkeley</strain>
    </source>
</reference>
<proteinExistence type="predicted"/>
<comment type="caution">
    <text evidence="1">The sequence shown here is derived from an EMBL/GenBank/DDBJ whole genome shotgun (WGS) entry which is preliminary data.</text>
</comment>
<name>A0ACC2S2J5_9FUNG</name>
<organism evidence="1 2">
    <name type="scientific">Entomophthora muscae</name>
    <dbReference type="NCBI Taxonomy" id="34485"/>
    <lineage>
        <taxon>Eukaryota</taxon>
        <taxon>Fungi</taxon>
        <taxon>Fungi incertae sedis</taxon>
        <taxon>Zoopagomycota</taxon>
        <taxon>Entomophthoromycotina</taxon>
        <taxon>Entomophthoromycetes</taxon>
        <taxon>Entomophthorales</taxon>
        <taxon>Entomophthoraceae</taxon>
        <taxon>Entomophthora</taxon>
    </lineage>
</organism>
<protein>
    <submittedName>
        <fullName evidence="1">Uncharacterized protein</fullName>
    </submittedName>
</protein>
<gene>
    <name evidence="1" type="ORF">DSO57_1032611</name>
</gene>
<keyword evidence="2" id="KW-1185">Reference proteome</keyword>
<evidence type="ECO:0000313" key="1">
    <source>
        <dbReference type="EMBL" id="KAJ9056483.1"/>
    </source>
</evidence>
<dbReference type="Proteomes" id="UP001165960">
    <property type="component" value="Unassembled WGS sequence"/>
</dbReference>
<evidence type="ECO:0000313" key="2">
    <source>
        <dbReference type="Proteomes" id="UP001165960"/>
    </source>
</evidence>
<dbReference type="EMBL" id="QTSX02005926">
    <property type="protein sequence ID" value="KAJ9056483.1"/>
    <property type="molecule type" value="Genomic_DNA"/>
</dbReference>
<sequence length="467" mass="53400">MHRRIEMARSKTTQQPFQAKQMSLELLPHFIHDEVSLQLSSEGRLVLSTASRYWRNISLWDLLGKLSTRNLVNLPSFKETFKKMAPYIRTLEIFPDMYVLDPVLKLCVNLNYIRLSEFQDGDNGNILVIFFKKLPHIKYLHLSSRLNSTQILRITSCFDSLRYLVIETKLSNLSFMELIKLPSLARLRTLSLLLFEFNMNFCNLICAAIPDLENLYIHCDFYKSVVCGLTPFISMHNLSLKINVDDCKRSCFISSQVFPNLEKCCVSDIANLCLEPGDTSFLFPGLRELNISNLSKEFTKLFVIEFTTLSTLSINISGLPFYAAVLLLSNICTIKKLTISGIGNCHPAFRLTTRAYAATHVSLLGITSSNYLACNWISRCFGKLQLLEMDFGSRNDQLFWPGDPALPILSSTVFCVKVLASPDVFFLRDLCISAPALKYIYFRHRHFKKVSQQLQAAYTNLECFPRC</sequence>
<accession>A0ACC2S2J5</accession>